<evidence type="ECO:0000259" key="8">
    <source>
        <dbReference type="Pfam" id="PF02770"/>
    </source>
</evidence>
<keyword evidence="5" id="KW-0560">Oxidoreductase</keyword>
<organism evidence="10 11">
    <name type="scientific">Pyrobaculum ferrireducens</name>
    <dbReference type="NCBI Taxonomy" id="1104324"/>
    <lineage>
        <taxon>Archaea</taxon>
        <taxon>Thermoproteota</taxon>
        <taxon>Thermoprotei</taxon>
        <taxon>Thermoproteales</taxon>
        <taxon>Thermoproteaceae</taxon>
        <taxon>Pyrobaculum</taxon>
    </lineage>
</organism>
<dbReference type="SUPFAM" id="SSF56645">
    <property type="entry name" value="Acyl-CoA dehydrogenase NM domain-like"/>
    <property type="match status" value="1"/>
</dbReference>
<protein>
    <submittedName>
        <fullName evidence="10">Acyl-CoA dehydrogenase domain protein</fullName>
    </submittedName>
</protein>
<dbReference type="Proteomes" id="UP000005867">
    <property type="component" value="Chromosome"/>
</dbReference>
<dbReference type="InterPro" id="IPR009100">
    <property type="entry name" value="AcylCoA_DH/oxidase_NM_dom_sf"/>
</dbReference>
<dbReference type="InterPro" id="IPR006089">
    <property type="entry name" value="Acyl-CoA_DH_CS"/>
</dbReference>
<evidence type="ECO:0000313" key="11">
    <source>
        <dbReference type="Proteomes" id="UP000005867"/>
    </source>
</evidence>
<evidence type="ECO:0000313" key="10">
    <source>
        <dbReference type="EMBL" id="AET33113.1"/>
    </source>
</evidence>
<dbReference type="Pfam" id="PF18158">
    <property type="entry name" value="AidB_N"/>
    <property type="match status" value="1"/>
</dbReference>
<dbReference type="STRING" id="1104324.P186_1699"/>
<dbReference type="Gene3D" id="1.20.140.10">
    <property type="entry name" value="Butyryl-CoA Dehydrogenase, subunit A, domain 3"/>
    <property type="match status" value="1"/>
</dbReference>
<dbReference type="eggNOG" id="arCOG04100">
    <property type="taxonomic scope" value="Archaea"/>
</dbReference>
<dbReference type="EMBL" id="CP003098">
    <property type="protein sequence ID" value="AET33113.1"/>
    <property type="molecule type" value="Genomic_DNA"/>
</dbReference>
<evidence type="ECO:0000259" key="7">
    <source>
        <dbReference type="Pfam" id="PF00441"/>
    </source>
</evidence>
<dbReference type="GeneID" id="11596197"/>
<dbReference type="HOGENOM" id="CLU_016513_2_1_2"/>
<dbReference type="InterPro" id="IPR006091">
    <property type="entry name" value="Acyl-CoA_Oxase/DH_mid-dom"/>
</dbReference>
<dbReference type="InterPro" id="IPR052904">
    <property type="entry name" value="Acyl-CoA_dehydrogenase-like"/>
</dbReference>
<dbReference type="PANTHER" id="PTHR42707">
    <property type="entry name" value="ACYL-COA DEHYDROGENASE"/>
    <property type="match status" value="1"/>
</dbReference>
<evidence type="ECO:0000259" key="9">
    <source>
        <dbReference type="Pfam" id="PF18158"/>
    </source>
</evidence>
<feature type="domain" description="Acyl-CoA dehydrogenase/oxidase C-terminal" evidence="7">
    <location>
        <begin position="270"/>
        <end position="427"/>
    </location>
</feature>
<evidence type="ECO:0000256" key="4">
    <source>
        <dbReference type="ARBA" id="ARBA00022827"/>
    </source>
</evidence>
<sequence>MFQKLWLTTGKNYYSHDKPLQYFLSHLNFKPDADLDALGHYVSTKMIEEAYYVDHYAKPILKMWSVRGEEINYVEVSPSHLQTLYDLLRHGVVSKTITGERDLLYHFISGYVISDAGFFCTITLTEQTAYGLAKYGSDEVKATYLPNFLKREKPWMGATFYTEVQAGSDLGGLETVAQQSGDGKWRLRGIKYFTSNVGLADAAIITAKPTPPRPGAKGVATFFAPAYLPNGRPNWKILRLKDKLGTVTVPTGEVELRDTDAHLLGTLDIGIYIALEILTIARIDNSTAGLGLARKALWEAYLYGNERRAFGKRLVEHPLYLRDLVEMEAKLQATLLYTLTAAKTFSDVAYAERPPYSPAYYYARLHTHIVKNLAAWTSIEITRYSMELMGGIGFLEEFPMAKIHRDALVTAIWEGTSNIQSLDMAEAFYRKDAGKALLEDLATRINKLRDEEARHKLTAALQNIKDFATEALKDGVELHSKKLLAMLGKATAATYYQEWAEDSGEQWATALSKIYLYTEVIDKEIDSNLVRKGGEGLQWML</sequence>
<evidence type="ECO:0000256" key="5">
    <source>
        <dbReference type="RuleBase" id="RU362125"/>
    </source>
</evidence>
<dbReference type="BioCyc" id="PSP1104324:GJSN-1668-MONOMER"/>
<feature type="domain" description="Acyl-CoA oxidase/dehydrogenase middle" evidence="8">
    <location>
        <begin position="159"/>
        <end position="258"/>
    </location>
</feature>
<keyword evidence="3 5" id="KW-0285">Flavoprotein</keyword>
<keyword evidence="4 5" id="KW-0274">FAD</keyword>
<dbReference type="Gene3D" id="2.40.110.20">
    <property type="match status" value="1"/>
</dbReference>
<dbReference type="Pfam" id="PF00441">
    <property type="entry name" value="Acyl-CoA_dh_1"/>
    <property type="match status" value="1"/>
</dbReference>
<dbReference type="AlphaFoldDB" id="G7VGL3"/>
<dbReference type="InterPro" id="IPR009075">
    <property type="entry name" value="AcylCo_DH/oxidase_C"/>
</dbReference>
<evidence type="ECO:0000256" key="1">
    <source>
        <dbReference type="ARBA" id="ARBA00001974"/>
    </source>
</evidence>
<dbReference type="RefSeq" id="WP_014288939.1">
    <property type="nucleotide sequence ID" value="NC_016645.1"/>
</dbReference>
<dbReference type="InterPro" id="IPR041504">
    <property type="entry name" value="AidB_N"/>
</dbReference>
<comment type="similarity">
    <text evidence="2 5">Belongs to the acyl-CoA dehydrogenase family.</text>
</comment>
<evidence type="ECO:0000256" key="2">
    <source>
        <dbReference type="ARBA" id="ARBA00009347"/>
    </source>
</evidence>
<gene>
    <name evidence="10" type="ORF">P186_1699</name>
</gene>
<dbReference type="GO" id="GO:0003995">
    <property type="term" value="F:acyl-CoA dehydrogenase activity"/>
    <property type="evidence" value="ECO:0007669"/>
    <property type="project" value="InterPro"/>
</dbReference>
<comment type="cofactor">
    <cofactor evidence="1 5">
        <name>FAD</name>
        <dbReference type="ChEBI" id="CHEBI:57692"/>
    </cofactor>
</comment>
<dbReference type="PROSITE" id="PS00073">
    <property type="entry name" value="ACYL_COA_DH_2"/>
    <property type="match status" value="1"/>
</dbReference>
<dbReference type="Pfam" id="PF02770">
    <property type="entry name" value="Acyl-CoA_dh_M"/>
    <property type="match status" value="1"/>
</dbReference>
<feature type="domain" description="Adaptive response protein AidB N-terminal" evidence="9">
    <location>
        <begin position="10"/>
        <end position="148"/>
    </location>
</feature>
<dbReference type="PANTHER" id="PTHR42707:SF2">
    <property type="entry name" value="ACD11 DEHYDROGENASE"/>
    <property type="match status" value="1"/>
</dbReference>
<dbReference type="KEGG" id="pyr:P186_1699"/>
<name>G7VGL3_9CREN</name>
<feature type="coiled-coil region" evidence="6">
    <location>
        <begin position="431"/>
        <end position="458"/>
    </location>
</feature>
<keyword evidence="6" id="KW-0175">Coiled coil</keyword>
<proteinExistence type="inferred from homology"/>
<evidence type="ECO:0000256" key="6">
    <source>
        <dbReference type="SAM" id="Coils"/>
    </source>
</evidence>
<dbReference type="OrthoDB" id="24853at2157"/>
<accession>G7VGL3</accession>
<evidence type="ECO:0000256" key="3">
    <source>
        <dbReference type="ARBA" id="ARBA00022630"/>
    </source>
</evidence>
<keyword evidence="11" id="KW-1185">Reference proteome</keyword>
<dbReference type="SUPFAM" id="SSF47203">
    <property type="entry name" value="Acyl-CoA dehydrogenase C-terminal domain-like"/>
    <property type="match status" value="1"/>
</dbReference>
<reference evidence="10 11" key="1">
    <citation type="journal article" date="2012" name="J. Bacteriol.">
        <title>Complete genome sequence of strain 1860, a crenarchaeon of the genus pyrobaculum able to grow with various electron acceptors.</title>
        <authorList>
            <person name="Mardanov A.V."/>
            <person name="Gumerov V.M."/>
            <person name="Slobodkina G.B."/>
            <person name="Beletsky A.V."/>
            <person name="Bonch-Osmolovskaya E.A."/>
            <person name="Ravin N.V."/>
            <person name="Skryabin K.G."/>
        </authorList>
    </citation>
    <scope>NUCLEOTIDE SEQUENCE [LARGE SCALE GENOMIC DNA]</scope>
    <source>
        <strain evidence="10 11">1860</strain>
    </source>
</reference>
<dbReference type="InterPro" id="IPR036250">
    <property type="entry name" value="AcylCo_DH-like_C"/>
</dbReference>